<dbReference type="SUPFAM" id="SSF53474">
    <property type="entry name" value="alpha/beta-Hydrolases"/>
    <property type="match status" value="1"/>
</dbReference>
<dbReference type="InterPro" id="IPR000073">
    <property type="entry name" value="AB_hydrolase_1"/>
</dbReference>
<dbReference type="Gene3D" id="3.40.50.1820">
    <property type="entry name" value="alpha/beta hydrolase"/>
    <property type="match status" value="1"/>
</dbReference>
<proteinExistence type="predicted"/>
<accession>A0A3S1DJ08</accession>
<organism evidence="2 3">
    <name type="scientific">Paenibacillus anaericanus</name>
    <dbReference type="NCBI Taxonomy" id="170367"/>
    <lineage>
        <taxon>Bacteria</taxon>
        <taxon>Bacillati</taxon>
        <taxon>Bacillota</taxon>
        <taxon>Bacilli</taxon>
        <taxon>Bacillales</taxon>
        <taxon>Paenibacillaceae</taxon>
        <taxon>Paenibacillus</taxon>
    </lineage>
</organism>
<keyword evidence="2" id="KW-0378">Hydrolase</keyword>
<dbReference type="PANTHER" id="PTHR43798:SF33">
    <property type="entry name" value="HYDROLASE, PUTATIVE (AFU_ORTHOLOGUE AFUA_2G14860)-RELATED"/>
    <property type="match status" value="1"/>
</dbReference>
<dbReference type="GO" id="GO:0016020">
    <property type="term" value="C:membrane"/>
    <property type="evidence" value="ECO:0007669"/>
    <property type="project" value="TreeGrafter"/>
</dbReference>
<dbReference type="EMBL" id="RZNY01000036">
    <property type="protein sequence ID" value="RUT40486.1"/>
    <property type="molecule type" value="Genomic_DNA"/>
</dbReference>
<dbReference type="AlphaFoldDB" id="A0A3S1DJ08"/>
<evidence type="ECO:0000259" key="1">
    <source>
        <dbReference type="Pfam" id="PF00561"/>
    </source>
</evidence>
<dbReference type="GO" id="GO:0016787">
    <property type="term" value="F:hydrolase activity"/>
    <property type="evidence" value="ECO:0007669"/>
    <property type="project" value="UniProtKB-KW"/>
</dbReference>
<feature type="domain" description="AB hydrolase-1" evidence="1">
    <location>
        <begin position="51"/>
        <end position="157"/>
    </location>
</feature>
<dbReference type="OrthoDB" id="5513277at2"/>
<dbReference type="PANTHER" id="PTHR43798">
    <property type="entry name" value="MONOACYLGLYCEROL LIPASE"/>
    <property type="match status" value="1"/>
</dbReference>
<evidence type="ECO:0000313" key="3">
    <source>
        <dbReference type="Proteomes" id="UP000279446"/>
    </source>
</evidence>
<dbReference type="Proteomes" id="UP000279446">
    <property type="component" value="Unassembled WGS sequence"/>
</dbReference>
<comment type="caution">
    <text evidence="2">The sequence shown here is derived from an EMBL/GenBank/DDBJ whole genome shotgun (WGS) entry which is preliminary data.</text>
</comment>
<reference evidence="2 3" key="1">
    <citation type="submission" date="2018-12" db="EMBL/GenBank/DDBJ databases">
        <authorList>
            <person name="Sun L."/>
            <person name="Chen Z."/>
        </authorList>
    </citation>
    <scope>NUCLEOTIDE SEQUENCE [LARGE SCALE GENOMIC DNA]</scope>
    <source>
        <strain evidence="2 3">DSM 15890</strain>
    </source>
</reference>
<dbReference type="InterPro" id="IPR029058">
    <property type="entry name" value="AB_hydrolase_fold"/>
</dbReference>
<protein>
    <submittedName>
        <fullName evidence="2">Alpha/beta fold hydrolase</fullName>
    </submittedName>
</protein>
<dbReference type="Pfam" id="PF00561">
    <property type="entry name" value="Abhydrolase_1"/>
    <property type="match status" value="1"/>
</dbReference>
<sequence>MKIYRSKKAEEHLLITYDQLLGMWGVNYEECDIQTRYGSTHVILCGESEKPILVLFHGVGDDSAMMWVYNAKYLAEHFRIIAIDTMGGPGKSRPNSEYGKGFDRAIWIDEVLDGLAVDDVSMAGTSNGAYLIQYYAVARPERVKRIVCLAGSVPASGGNVMKVMFRIFLPEALFPTKRNIERLVHKLLGANSDAFLKNDNLMEHFKWLLKGFNNMAMSYHKFIPLSDHQIASLRDKSLYLIGEEDPFAQMGGKEALIRYGMNVRFFEQVGHGINHEIANEINTMMIEYLGDGNHTPLASI</sequence>
<dbReference type="InterPro" id="IPR050266">
    <property type="entry name" value="AB_hydrolase_sf"/>
</dbReference>
<evidence type="ECO:0000313" key="2">
    <source>
        <dbReference type="EMBL" id="RUT40486.1"/>
    </source>
</evidence>
<dbReference type="RefSeq" id="WP_127194782.1">
    <property type="nucleotide sequence ID" value="NZ_RZNY01000036.1"/>
</dbReference>
<gene>
    <name evidence="2" type="ORF">EJP82_24995</name>
</gene>
<name>A0A3S1DJ08_9BACL</name>
<keyword evidence="3" id="KW-1185">Reference proteome</keyword>